<name>A0AAV3XJS9_9CYAN</name>
<keyword evidence="3" id="KW-1185">Reference proteome</keyword>
<organism evidence="2 3">
    <name type="scientific">Microseira wollei NIES-4236</name>
    <dbReference type="NCBI Taxonomy" id="2530354"/>
    <lineage>
        <taxon>Bacteria</taxon>
        <taxon>Bacillati</taxon>
        <taxon>Cyanobacteriota</taxon>
        <taxon>Cyanophyceae</taxon>
        <taxon>Oscillatoriophycideae</taxon>
        <taxon>Aerosakkonematales</taxon>
        <taxon>Aerosakkonemataceae</taxon>
        <taxon>Microseira</taxon>
    </lineage>
</organism>
<dbReference type="GO" id="GO:0043886">
    <property type="term" value="F:structural constituent of carboxysome shell"/>
    <property type="evidence" value="ECO:0007669"/>
    <property type="project" value="UniProtKB-ARBA"/>
</dbReference>
<dbReference type="InterPro" id="IPR011004">
    <property type="entry name" value="Trimer_LpxA-like_sf"/>
</dbReference>
<dbReference type="Proteomes" id="UP001050975">
    <property type="component" value="Unassembled WGS sequence"/>
</dbReference>
<reference evidence="2" key="1">
    <citation type="submission" date="2019-10" db="EMBL/GenBank/DDBJ databases">
        <title>Draft genome sequece of Microseira wollei NIES-4236.</title>
        <authorList>
            <person name="Yamaguchi H."/>
            <person name="Suzuki S."/>
            <person name="Kawachi M."/>
        </authorList>
    </citation>
    <scope>NUCLEOTIDE SEQUENCE</scope>
    <source>
        <strain evidence="2">NIES-4236</strain>
    </source>
</reference>
<comment type="caution">
    <text evidence="2">The sequence shown here is derived from an EMBL/GenBank/DDBJ whole genome shotgun (WGS) entry which is preliminary data.</text>
</comment>
<sequence>MHLPPLPSITTSHVIVTGDVSIDKSAAIAPGVILQADPDSRIIIAAGVCIGMGAILHAHKGILEIDAGAILGAGVLVVGVGKIGANACIGAATTIWNSSVDSWQVLPAGSMVGETGRKIADNSPPPPRRETPEITPEIKQANLEAATATEEVKATNFKAATSTEEVKATNFKAATATEEVKATNFKAATATEEVKATNFKAATSTEEVKPVTDESVAVKEQQVEAATSESAPAATAFEDNGINGKSAAAIEQPTTAPTEPPATPEVELTPQQAPNSDSISVGVTVYGQAHLNRLLLTLFPYKSATNPPKNEE</sequence>
<keyword evidence="2" id="KW-0808">Transferase</keyword>
<accession>A0AAV3XJS9</accession>
<protein>
    <submittedName>
        <fullName evidence="2">Hexapeptide repeat-containing transferase</fullName>
    </submittedName>
</protein>
<evidence type="ECO:0000256" key="1">
    <source>
        <dbReference type="SAM" id="MobiDB-lite"/>
    </source>
</evidence>
<dbReference type="GO" id="GO:0016740">
    <property type="term" value="F:transferase activity"/>
    <property type="evidence" value="ECO:0007669"/>
    <property type="project" value="UniProtKB-KW"/>
</dbReference>
<dbReference type="AlphaFoldDB" id="A0AAV3XJS9"/>
<evidence type="ECO:0000313" key="3">
    <source>
        <dbReference type="Proteomes" id="UP001050975"/>
    </source>
</evidence>
<gene>
    <name evidence="2" type="ORF">MiSe_60920</name>
</gene>
<dbReference type="EMBL" id="BLAY01000116">
    <property type="protein sequence ID" value="GET41280.1"/>
    <property type="molecule type" value="Genomic_DNA"/>
</dbReference>
<dbReference type="Gene3D" id="2.160.10.10">
    <property type="entry name" value="Hexapeptide repeat proteins"/>
    <property type="match status" value="1"/>
</dbReference>
<dbReference type="SUPFAM" id="SSF51161">
    <property type="entry name" value="Trimeric LpxA-like enzymes"/>
    <property type="match status" value="1"/>
</dbReference>
<proteinExistence type="predicted"/>
<dbReference type="GO" id="GO:0031470">
    <property type="term" value="C:carboxysome"/>
    <property type="evidence" value="ECO:0007669"/>
    <property type="project" value="UniProtKB-ARBA"/>
</dbReference>
<feature type="region of interest" description="Disordered" evidence="1">
    <location>
        <begin position="252"/>
        <end position="276"/>
    </location>
</feature>
<evidence type="ECO:0000313" key="2">
    <source>
        <dbReference type="EMBL" id="GET41280.1"/>
    </source>
</evidence>
<feature type="region of interest" description="Disordered" evidence="1">
    <location>
        <begin position="114"/>
        <end position="135"/>
    </location>
</feature>